<dbReference type="Proteomes" id="UP000799118">
    <property type="component" value="Unassembled WGS sequence"/>
</dbReference>
<dbReference type="Gene3D" id="3.40.50.720">
    <property type="entry name" value="NAD(P)-binding Rossmann-like Domain"/>
    <property type="match status" value="1"/>
</dbReference>
<dbReference type="AlphaFoldDB" id="A0A6A4H260"/>
<name>A0A6A4H260_9AGAR</name>
<keyword evidence="5" id="KW-1185">Reference proteome</keyword>
<dbReference type="InterPro" id="IPR036291">
    <property type="entry name" value="NAD(P)-bd_dom_sf"/>
</dbReference>
<reference evidence="4" key="1">
    <citation type="journal article" date="2019" name="Environ. Microbiol.">
        <title>Fungal ecological strategies reflected in gene transcription - a case study of two litter decomposers.</title>
        <authorList>
            <person name="Barbi F."/>
            <person name="Kohler A."/>
            <person name="Barry K."/>
            <person name="Baskaran P."/>
            <person name="Daum C."/>
            <person name="Fauchery L."/>
            <person name="Ihrmark K."/>
            <person name="Kuo A."/>
            <person name="LaButti K."/>
            <person name="Lipzen A."/>
            <person name="Morin E."/>
            <person name="Grigoriev I.V."/>
            <person name="Henrissat B."/>
            <person name="Lindahl B."/>
            <person name="Martin F."/>
        </authorList>
    </citation>
    <scope>NUCLEOTIDE SEQUENCE</scope>
    <source>
        <strain evidence="4">JB14</strain>
    </source>
</reference>
<proteinExistence type="inferred from homology"/>
<dbReference type="SUPFAM" id="SSF51735">
    <property type="entry name" value="NAD(P)-binding Rossmann-fold domains"/>
    <property type="match status" value="1"/>
</dbReference>
<protein>
    <submittedName>
        <fullName evidence="4">D-lactaldehyde dehydrogenase</fullName>
    </submittedName>
</protein>
<evidence type="ECO:0000256" key="2">
    <source>
        <dbReference type="ARBA" id="ARBA00023445"/>
    </source>
</evidence>
<dbReference type="PANTHER" id="PTHR10366">
    <property type="entry name" value="NAD DEPENDENT EPIMERASE/DEHYDRATASE"/>
    <property type="match status" value="1"/>
</dbReference>
<gene>
    <name evidence="4" type="ORF">BT96DRAFT_1024145</name>
</gene>
<dbReference type="PANTHER" id="PTHR10366:SF564">
    <property type="entry name" value="STEROL-4-ALPHA-CARBOXYLATE 3-DEHYDROGENASE, DECARBOXYLATING"/>
    <property type="match status" value="1"/>
</dbReference>
<evidence type="ECO:0000313" key="5">
    <source>
        <dbReference type="Proteomes" id="UP000799118"/>
    </source>
</evidence>
<dbReference type="Pfam" id="PF01370">
    <property type="entry name" value="Epimerase"/>
    <property type="match status" value="1"/>
</dbReference>
<dbReference type="EMBL" id="ML769630">
    <property type="protein sequence ID" value="KAE9391267.1"/>
    <property type="molecule type" value="Genomic_DNA"/>
</dbReference>
<evidence type="ECO:0000256" key="1">
    <source>
        <dbReference type="ARBA" id="ARBA00023002"/>
    </source>
</evidence>
<organism evidence="4 5">
    <name type="scientific">Gymnopus androsaceus JB14</name>
    <dbReference type="NCBI Taxonomy" id="1447944"/>
    <lineage>
        <taxon>Eukaryota</taxon>
        <taxon>Fungi</taxon>
        <taxon>Dikarya</taxon>
        <taxon>Basidiomycota</taxon>
        <taxon>Agaricomycotina</taxon>
        <taxon>Agaricomycetes</taxon>
        <taxon>Agaricomycetidae</taxon>
        <taxon>Agaricales</taxon>
        <taxon>Marasmiineae</taxon>
        <taxon>Omphalotaceae</taxon>
        <taxon>Gymnopus</taxon>
    </lineage>
</organism>
<feature type="domain" description="NAD-dependent epimerase/dehydratase" evidence="3">
    <location>
        <begin position="10"/>
        <end position="268"/>
    </location>
</feature>
<keyword evidence="1" id="KW-0560">Oxidoreductase</keyword>
<evidence type="ECO:0000259" key="3">
    <source>
        <dbReference type="Pfam" id="PF01370"/>
    </source>
</evidence>
<evidence type="ECO:0000313" key="4">
    <source>
        <dbReference type="EMBL" id="KAE9391267.1"/>
    </source>
</evidence>
<accession>A0A6A4H260</accession>
<dbReference type="InterPro" id="IPR001509">
    <property type="entry name" value="Epimerase_deHydtase"/>
</dbReference>
<comment type="similarity">
    <text evidence="2">Belongs to the NAD(P)-dependent epimerase/dehydratase family. Dihydroflavonol-4-reductase subfamily.</text>
</comment>
<dbReference type="GO" id="GO:0016616">
    <property type="term" value="F:oxidoreductase activity, acting on the CH-OH group of donors, NAD or NADP as acceptor"/>
    <property type="evidence" value="ECO:0007669"/>
    <property type="project" value="TreeGrafter"/>
</dbReference>
<sequence length="352" mass="38572">MPTVSAGGKVLVTGANGYVASWVIRALLESGYSVRGTVRTEEKGIHLRKLFSDHQQNFELIVIEDITKEGAFNEALIGIDAVEHTAAPFHFMADDPQEVITPAVEGTLSLMRSALNVSSLKRIVVLSSTAAVLSILQNPKPFTEFDWNEQSLEDVKKNGKSASAISKYCASKTLGEKAAWELYEANKTRVSWDLVTLNPPYIFGPIIHDVTDIKNLNTSTGDWYNSVVRADMGGKSINEITGFGNGWIDVRDVGLAHVLVLQKERAGGERLIICKEAFVYQDFIDAASSLSPSPIPSHKDLPKGIPGAGRTAKPMFPFDSSKASVILGPELVYHSKEECTRDMLTDFEERGW</sequence>
<dbReference type="InterPro" id="IPR050425">
    <property type="entry name" value="NAD(P)_dehydrat-like"/>
</dbReference>
<dbReference type="OrthoDB" id="2735536at2759"/>